<dbReference type="Proteomes" id="UP000009172">
    <property type="component" value="Unassembled WGS sequence"/>
</dbReference>
<gene>
    <name evidence="2" type="ORF">TESG_08493</name>
</gene>
<keyword evidence="3" id="KW-1185">Reference proteome</keyword>
<accession>F2S1I0</accession>
<name>F2S1I0_TRIT1</name>
<dbReference type="EMBL" id="GG698501">
    <property type="protein sequence ID" value="EGD97429.1"/>
    <property type="molecule type" value="Genomic_DNA"/>
</dbReference>
<reference evidence="3" key="1">
    <citation type="journal article" date="2012" name="MBio">
        <title>Comparative genome analysis of Trichophyton rubrum and related dermatophytes reveals candidate genes involved in infection.</title>
        <authorList>
            <person name="Martinez D.A."/>
            <person name="Oliver B.G."/>
            <person name="Graeser Y."/>
            <person name="Goldberg J.M."/>
            <person name="Li W."/>
            <person name="Martinez-Rossi N.M."/>
            <person name="Monod M."/>
            <person name="Shelest E."/>
            <person name="Barton R.C."/>
            <person name="Birch E."/>
            <person name="Brakhage A.A."/>
            <person name="Chen Z."/>
            <person name="Gurr S.J."/>
            <person name="Heiman D."/>
            <person name="Heitman J."/>
            <person name="Kosti I."/>
            <person name="Rossi A."/>
            <person name="Saif S."/>
            <person name="Samalova M."/>
            <person name="Saunders C.W."/>
            <person name="Shea T."/>
            <person name="Summerbell R.C."/>
            <person name="Xu J."/>
            <person name="Young S."/>
            <person name="Zeng Q."/>
            <person name="Birren B.W."/>
            <person name="Cuomo C.A."/>
            <person name="White T.C."/>
        </authorList>
    </citation>
    <scope>NUCLEOTIDE SEQUENCE [LARGE SCALE GENOMIC DNA]</scope>
    <source>
        <strain evidence="3">CBS 112818</strain>
    </source>
</reference>
<protein>
    <submittedName>
        <fullName evidence="2">Uncharacterized protein</fullName>
    </submittedName>
</protein>
<evidence type="ECO:0000313" key="3">
    <source>
        <dbReference type="Proteomes" id="UP000009172"/>
    </source>
</evidence>
<proteinExistence type="predicted"/>
<sequence>MTGQGEEDAAGWSRGREEERKKRGGGAEEEEGKRDGEQASKQQRRRESDGWATRPACCSSMDKPKYWACSNDARFPTPAHVRISAWLDQWTARGVVCECDRPTYSPSNRAGRLLLGTAWPVTGCSPCLASSAGTEYISTSLRGPSCHQCELQLRLYFDFYNFTPEYLDTRTSSNTDGLNYNIVGSIREDACFFTLGCRLFGNSLWWASDRSPFPLLF</sequence>
<dbReference type="HOGENOM" id="CLU_1273066_0_0_1"/>
<evidence type="ECO:0000256" key="1">
    <source>
        <dbReference type="SAM" id="MobiDB-lite"/>
    </source>
</evidence>
<organism evidence="2 3">
    <name type="scientific">Trichophyton tonsurans (strain CBS 112818)</name>
    <name type="common">Scalp ringworm fungus</name>
    <dbReference type="NCBI Taxonomy" id="647933"/>
    <lineage>
        <taxon>Eukaryota</taxon>
        <taxon>Fungi</taxon>
        <taxon>Dikarya</taxon>
        <taxon>Ascomycota</taxon>
        <taxon>Pezizomycotina</taxon>
        <taxon>Eurotiomycetes</taxon>
        <taxon>Eurotiomycetidae</taxon>
        <taxon>Onygenales</taxon>
        <taxon>Arthrodermataceae</taxon>
        <taxon>Trichophyton</taxon>
    </lineage>
</organism>
<dbReference type="AlphaFoldDB" id="F2S1I0"/>
<feature type="region of interest" description="Disordered" evidence="1">
    <location>
        <begin position="1"/>
        <end position="53"/>
    </location>
</feature>
<evidence type="ECO:0000313" key="2">
    <source>
        <dbReference type="EMBL" id="EGD97429.1"/>
    </source>
</evidence>